<evidence type="ECO:0000256" key="5">
    <source>
        <dbReference type="RuleBase" id="RU003406"/>
    </source>
</evidence>
<keyword evidence="7" id="KW-1185">Reference proteome</keyword>
<name>A0ABW9QXP7_9ACTN</name>
<sequence length="216" mass="22512">MLLGEEPAPEAARAVEQYLVLTVDHGFNASTFTARVIASTGADPGAAVVGALGALSGPLHGGAPSRALETLEAIGEPEAADAWVRSAVARGERIMGFGHPVYRTVDPRSVMLREVALGLGGGLAARAVAMEEAITATLAELHPEQRLAANVEYYAGVVMATCGLARELFTPTFAVSRVIGWCAHIDEQAGSRRIIRPSARYVGPPPPQPIPQLGEG</sequence>
<dbReference type="EMBL" id="WJHE01001010">
    <property type="protein sequence ID" value="MST34447.1"/>
    <property type="molecule type" value="Genomic_DNA"/>
</dbReference>
<keyword evidence="4 5" id="KW-0808">Transferase</keyword>
<dbReference type="Pfam" id="PF00285">
    <property type="entry name" value="Citrate_synt"/>
    <property type="match status" value="1"/>
</dbReference>
<comment type="caution">
    <text evidence="6">The sequence shown here is derived from an EMBL/GenBank/DDBJ whole genome shotgun (WGS) entry which is preliminary data.</text>
</comment>
<dbReference type="InterPro" id="IPR016143">
    <property type="entry name" value="Citrate_synth-like_sm_a-sub"/>
</dbReference>
<dbReference type="InterPro" id="IPR016142">
    <property type="entry name" value="Citrate_synth-like_lrg_a-sub"/>
</dbReference>
<dbReference type="InterPro" id="IPR002020">
    <property type="entry name" value="Citrate_synthase"/>
</dbReference>
<dbReference type="Gene3D" id="1.10.580.10">
    <property type="entry name" value="Citrate Synthase, domain 1"/>
    <property type="match status" value="1"/>
</dbReference>
<reference evidence="6 7" key="1">
    <citation type="submission" date="2019-11" db="EMBL/GenBank/DDBJ databases">
        <title>Acidiferrimicrobium australis gen. nov., sp. nov., an acidophilic and obligately heterotrophic, member of the Actinobacteria that catalyses dissimilatory oxido- reduction of iron isolated from metal-rich acidic water in Chile.</title>
        <authorList>
            <person name="Gonzalez D."/>
            <person name="Huber K."/>
            <person name="Hedrich S."/>
            <person name="Rojas-Villalobos C."/>
            <person name="Quatrini R."/>
            <person name="Dinamarca M.A."/>
            <person name="Schwarz A."/>
            <person name="Canales C."/>
            <person name="Nancucheo I."/>
        </authorList>
    </citation>
    <scope>NUCLEOTIDE SEQUENCE [LARGE SCALE GENOMIC DNA]</scope>
    <source>
        <strain evidence="6 7">USS-CCA1</strain>
    </source>
</reference>
<accession>A0ABW9QXP7</accession>
<dbReference type="PANTHER" id="PTHR11739">
    <property type="entry name" value="CITRATE SYNTHASE"/>
    <property type="match status" value="1"/>
</dbReference>
<evidence type="ECO:0000313" key="7">
    <source>
        <dbReference type="Proteomes" id="UP000437736"/>
    </source>
</evidence>
<evidence type="ECO:0000313" key="6">
    <source>
        <dbReference type="EMBL" id="MST34447.1"/>
    </source>
</evidence>
<comment type="pathway">
    <text evidence="1">Carbohydrate metabolism; tricarboxylic acid cycle.</text>
</comment>
<dbReference type="InterPro" id="IPR036969">
    <property type="entry name" value="Citrate_synthase_sf"/>
</dbReference>
<comment type="similarity">
    <text evidence="2 5">Belongs to the citrate synthase family.</text>
</comment>
<evidence type="ECO:0000256" key="3">
    <source>
        <dbReference type="ARBA" id="ARBA00012972"/>
    </source>
</evidence>
<gene>
    <name evidence="6" type="ORF">GHK86_17185</name>
</gene>
<evidence type="ECO:0000256" key="4">
    <source>
        <dbReference type="ARBA" id="ARBA00022679"/>
    </source>
</evidence>
<dbReference type="SUPFAM" id="SSF48256">
    <property type="entry name" value="Citrate synthase"/>
    <property type="match status" value="1"/>
</dbReference>
<dbReference type="Gene3D" id="1.10.230.10">
    <property type="entry name" value="Cytochrome P450-Terp, domain 2"/>
    <property type="match status" value="1"/>
</dbReference>
<dbReference type="InterPro" id="IPR019810">
    <property type="entry name" value="Citrate_synthase_AS"/>
</dbReference>
<protein>
    <recommendedName>
        <fullName evidence="3">citrate synthase (unknown stereospecificity)</fullName>
        <ecNumber evidence="3">2.3.3.16</ecNumber>
    </recommendedName>
</protein>
<dbReference type="EC" id="2.3.3.16" evidence="3"/>
<dbReference type="PRINTS" id="PR00143">
    <property type="entry name" value="CITRTSNTHASE"/>
</dbReference>
<dbReference type="Proteomes" id="UP000437736">
    <property type="component" value="Unassembled WGS sequence"/>
</dbReference>
<organism evidence="6 7">
    <name type="scientific">Acidiferrimicrobium australe</name>
    <dbReference type="NCBI Taxonomy" id="2664430"/>
    <lineage>
        <taxon>Bacteria</taxon>
        <taxon>Bacillati</taxon>
        <taxon>Actinomycetota</taxon>
        <taxon>Acidimicrobiia</taxon>
        <taxon>Acidimicrobiales</taxon>
        <taxon>Acidimicrobiaceae</taxon>
        <taxon>Acidiferrimicrobium</taxon>
    </lineage>
</organism>
<evidence type="ECO:0000256" key="1">
    <source>
        <dbReference type="ARBA" id="ARBA00005163"/>
    </source>
</evidence>
<dbReference type="PANTHER" id="PTHR11739:SF23">
    <property type="entry name" value="CITRATE SYNTHASE 2-RELATED"/>
    <property type="match status" value="1"/>
</dbReference>
<evidence type="ECO:0000256" key="2">
    <source>
        <dbReference type="ARBA" id="ARBA00010566"/>
    </source>
</evidence>
<proteinExistence type="inferred from homology"/>
<dbReference type="PROSITE" id="PS00480">
    <property type="entry name" value="CITRATE_SYNTHASE"/>
    <property type="match status" value="1"/>
</dbReference>